<keyword evidence="3" id="KW-0238">DNA-binding</keyword>
<feature type="domain" description="Tyr recombinase" evidence="5">
    <location>
        <begin position="214"/>
        <end position="391"/>
    </location>
</feature>
<dbReference type="InterPro" id="IPR011010">
    <property type="entry name" value="DNA_brk_join_enz"/>
</dbReference>
<dbReference type="EMBL" id="FUYA01000003">
    <property type="protein sequence ID" value="SKA70073.1"/>
    <property type="molecule type" value="Genomic_DNA"/>
</dbReference>
<dbReference type="Gene3D" id="1.10.443.10">
    <property type="entry name" value="Intergrase catalytic core"/>
    <property type="match status" value="1"/>
</dbReference>
<dbReference type="GO" id="GO:0015074">
    <property type="term" value="P:DNA integration"/>
    <property type="evidence" value="ECO:0007669"/>
    <property type="project" value="UniProtKB-KW"/>
</dbReference>
<dbReference type="InterPro" id="IPR050808">
    <property type="entry name" value="Phage_Integrase"/>
</dbReference>
<evidence type="ECO:0000256" key="4">
    <source>
        <dbReference type="ARBA" id="ARBA00023172"/>
    </source>
</evidence>
<comment type="similarity">
    <text evidence="1">Belongs to the 'phage' integrase family.</text>
</comment>
<dbReference type="Gene3D" id="1.10.150.130">
    <property type="match status" value="1"/>
</dbReference>
<dbReference type="RefSeq" id="WP_078684567.1">
    <property type="nucleotide sequence ID" value="NZ_FUYA01000003.1"/>
</dbReference>
<dbReference type="STRING" id="1121442.SAMN02745702_01274"/>
<reference evidence="6 7" key="1">
    <citation type="submission" date="2017-02" db="EMBL/GenBank/DDBJ databases">
        <authorList>
            <person name="Peterson S.W."/>
        </authorList>
    </citation>
    <scope>NUCLEOTIDE SEQUENCE [LARGE SCALE GENOMIC DNA]</scope>
    <source>
        <strain evidence="6 7">DSM 18034</strain>
    </source>
</reference>
<dbReference type="InterPro" id="IPR010998">
    <property type="entry name" value="Integrase_recombinase_N"/>
</dbReference>
<dbReference type="GO" id="GO:0003677">
    <property type="term" value="F:DNA binding"/>
    <property type="evidence" value="ECO:0007669"/>
    <property type="project" value="UniProtKB-KW"/>
</dbReference>
<dbReference type="Pfam" id="PF00589">
    <property type="entry name" value="Phage_integrase"/>
    <property type="match status" value="1"/>
</dbReference>
<dbReference type="AlphaFoldDB" id="A0A1T4VYL0"/>
<evidence type="ECO:0000313" key="6">
    <source>
        <dbReference type="EMBL" id="SKA70073.1"/>
    </source>
</evidence>
<sequence>MAMKWHQAKRPKKLGGGEYKGIRYREHPSRKKDAVNLDRYYTLSYWWNGKSHSEAVGWATEGVSAQRAYELLMDLKENQKNRTPPFTLRELREENWRDAQQAASKNVTLDEYWPVFFEHCKLHIKKSSWEKEESNFKVWISPYLGHFRLADIKLPQWDILVKALTDAGRAERTKEYVTGTLRRILKFAYERQVIDETPPTGRRVGVTGPGQSNRRRRIIQPHEEQALLEKLRSLDISAWRLVRFAFLTGCRAGEAFKLCWRDVDFVSGTLVFVDTKNGDSRRIPMSRALGDLLKSIPQGRLDEPVFLAKRGLPYKESPSSYRLVVNDILRLNEGRPDLERITFHSIRHTVATRLAQQLNPRDLMDLMGWRTVEMAMRYVKGDMEVQRNAFESLGESRPMGNVVSLRG</sequence>
<evidence type="ECO:0000256" key="3">
    <source>
        <dbReference type="ARBA" id="ARBA00023125"/>
    </source>
</evidence>
<dbReference type="Proteomes" id="UP000189733">
    <property type="component" value="Unassembled WGS sequence"/>
</dbReference>
<dbReference type="Pfam" id="PF14659">
    <property type="entry name" value="Phage_int_SAM_3"/>
    <property type="match status" value="1"/>
</dbReference>
<proteinExistence type="inferred from homology"/>
<evidence type="ECO:0000259" key="5">
    <source>
        <dbReference type="PROSITE" id="PS51898"/>
    </source>
</evidence>
<dbReference type="GO" id="GO:0006310">
    <property type="term" value="P:DNA recombination"/>
    <property type="evidence" value="ECO:0007669"/>
    <property type="project" value="UniProtKB-KW"/>
</dbReference>
<dbReference type="PANTHER" id="PTHR30629:SF2">
    <property type="entry name" value="PROPHAGE INTEGRASE INTS-RELATED"/>
    <property type="match status" value="1"/>
</dbReference>
<protein>
    <submittedName>
        <fullName evidence="6">Integrase</fullName>
    </submittedName>
</protein>
<gene>
    <name evidence="6" type="ORF">SAMN02745702_01274</name>
</gene>
<dbReference type="PANTHER" id="PTHR30629">
    <property type="entry name" value="PROPHAGE INTEGRASE"/>
    <property type="match status" value="1"/>
</dbReference>
<evidence type="ECO:0000313" key="7">
    <source>
        <dbReference type="Proteomes" id="UP000189733"/>
    </source>
</evidence>
<name>A0A1T4VYL0_9BACT</name>
<dbReference type="PROSITE" id="PS51898">
    <property type="entry name" value="TYR_RECOMBINASE"/>
    <property type="match status" value="1"/>
</dbReference>
<organism evidence="6 7">
    <name type="scientific">Desulfobaculum bizertense DSM 18034</name>
    <dbReference type="NCBI Taxonomy" id="1121442"/>
    <lineage>
        <taxon>Bacteria</taxon>
        <taxon>Pseudomonadati</taxon>
        <taxon>Thermodesulfobacteriota</taxon>
        <taxon>Desulfovibrionia</taxon>
        <taxon>Desulfovibrionales</taxon>
        <taxon>Desulfovibrionaceae</taxon>
        <taxon>Desulfobaculum</taxon>
    </lineage>
</organism>
<keyword evidence="2" id="KW-0229">DNA integration</keyword>
<evidence type="ECO:0000256" key="2">
    <source>
        <dbReference type="ARBA" id="ARBA00022908"/>
    </source>
</evidence>
<dbReference type="SUPFAM" id="SSF56349">
    <property type="entry name" value="DNA breaking-rejoining enzymes"/>
    <property type="match status" value="1"/>
</dbReference>
<keyword evidence="4" id="KW-0233">DNA recombination</keyword>
<dbReference type="CDD" id="cd00796">
    <property type="entry name" value="INT_Rci_Hp1_C"/>
    <property type="match status" value="1"/>
</dbReference>
<evidence type="ECO:0000256" key="1">
    <source>
        <dbReference type="ARBA" id="ARBA00008857"/>
    </source>
</evidence>
<keyword evidence="7" id="KW-1185">Reference proteome</keyword>
<dbReference type="InterPro" id="IPR013762">
    <property type="entry name" value="Integrase-like_cat_sf"/>
</dbReference>
<dbReference type="OrthoDB" id="9789256at2"/>
<accession>A0A1T4VYL0</accession>
<dbReference type="InterPro" id="IPR004107">
    <property type="entry name" value="Integrase_SAM-like_N"/>
</dbReference>
<dbReference type="InterPro" id="IPR002104">
    <property type="entry name" value="Integrase_catalytic"/>
</dbReference>